<gene>
    <name evidence="5" type="ORF">DBRI1063_LOCUS15391</name>
</gene>
<feature type="region of interest" description="Disordered" evidence="3">
    <location>
        <begin position="97"/>
        <end position="127"/>
    </location>
</feature>
<dbReference type="EMBL" id="HBGN01024084">
    <property type="protein sequence ID" value="CAD9338674.1"/>
    <property type="molecule type" value="Transcribed_RNA"/>
</dbReference>
<accession>A0A7S1ZH96</accession>
<dbReference type="Pfam" id="PF07714">
    <property type="entry name" value="PK_Tyr_Ser-Thr"/>
    <property type="match status" value="1"/>
</dbReference>
<dbReference type="InterPro" id="IPR050167">
    <property type="entry name" value="Ser_Thr_protein_kinase"/>
</dbReference>
<dbReference type="PANTHER" id="PTHR23257">
    <property type="entry name" value="SERINE-THREONINE PROTEIN KINASE"/>
    <property type="match status" value="1"/>
</dbReference>
<name>A0A7S1ZH96_9STRA</name>
<dbReference type="PANTHER" id="PTHR23257:SF958">
    <property type="entry name" value="SERINE_THREONINE-PROTEIN KINASE WNK4"/>
    <property type="match status" value="1"/>
</dbReference>
<keyword evidence="2" id="KW-0479">Metal-binding</keyword>
<evidence type="ECO:0000256" key="1">
    <source>
        <dbReference type="PIRSR" id="PIRSR000615-1"/>
    </source>
</evidence>
<evidence type="ECO:0000256" key="2">
    <source>
        <dbReference type="PIRSR" id="PIRSR000615-3"/>
    </source>
</evidence>
<dbReference type="InterPro" id="IPR001245">
    <property type="entry name" value="Ser-Thr/Tyr_kinase_cat_dom"/>
</dbReference>
<evidence type="ECO:0000313" key="5">
    <source>
        <dbReference type="EMBL" id="CAD9338674.1"/>
    </source>
</evidence>
<dbReference type="GO" id="GO:0005737">
    <property type="term" value="C:cytoplasm"/>
    <property type="evidence" value="ECO:0007669"/>
    <property type="project" value="TreeGrafter"/>
</dbReference>
<dbReference type="InterPro" id="IPR000719">
    <property type="entry name" value="Prot_kinase_dom"/>
</dbReference>
<dbReference type="InterPro" id="IPR011009">
    <property type="entry name" value="Kinase-like_dom_sf"/>
</dbReference>
<dbReference type="PROSITE" id="PS50011">
    <property type="entry name" value="PROTEIN_KINASE_DOM"/>
    <property type="match status" value="1"/>
</dbReference>
<feature type="binding site" evidence="2">
    <location>
        <position position="277"/>
    </location>
    <ligand>
        <name>Mg(2+)</name>
        <dbReference type="ChEBI" id="CHEBI:18420"/>
    </ligand>
</feature>
<dbReference type="SMART" id="SM00220">
    <property type="entry name" value="S_TKc"/>
    <property type="match status" value="1"/>
</dbReference>
<organism evidence="5">
    <name type="scientific">Ditylum brightwellii</name>
    <dbReference type="NCBI Taxonomy" id="49249"/>
    <lineage>
        <taxon>Eukaryota</taxon>
        <taxon>Sar</taxon>
        <taxon>Stramenopiles</taxon>
        <taxon>Ochrophyta</taxon>
        <taxon>Bacillariophyta</taxon>
        <taxon>Mediophyceae</taxon>
        <taxon>Lithodesmiophycidae</taxon>
        <taxon>Lithodesmiales</taxon>
        <taxon>Lithodesmiaceae</taxon>
        <taxon>Ditylum</taxon>
    </lineage>
</organism>
<dbReference type="SUPFAM" id="SSF56112">
    <property type="entry name" value="Protein kinase-like (PK-like)"/>
    <property type="match status" value="1"/>
</dbReference>
<feature type="binding site" evidence="2">
    <location>
        <position position="290"/>
    </location>
    <ligand>
        <name>Mg(2+)</name>
        <dbReference type="ChEBI" id="CHEBI:18420"/>
    </ligand>
</feature>
<evidence type="ECO:0000256" key="3">
    <source>
        <dbReference type="SAM" id="MobiDB-lite"/>
    </source>
</evidence>
<feature type="active site" description="Proton acceptor" evidence="1">
    <location>
        <position position="272"/>
    </location>
</feature>
<reference evidence="5" key="1">
    <citation type="submission" date="2021-01" db="EMBL/GenBank/DDBJ databases">
        <authorList>
            <person name="Corre E."/>
            <person name="Pelletier E."/>
            <person name="Niang G."/>
            <person name="Scheremetjew M."/>
            <person name="Finn R."/>
            <person name="Kale V."/>
            <person name="Holt S."/>
            <person name="Cochrane G."/>
            <person name="Meng A."/>
            <person name="Brown T."/>
            <person name="Cohen L."/>
        </authorList>
    </citation>
    <scope>NUCLEOTIDE SEQUENCE</scope>
    <source>
        <strain evidence="5">Pop2</strain>
    </source>
</reference>
<dbReference type="GO" id="GO:0007165">
    <property type="term" value="P:signal transduction"/>
    <property type="evidence" value="ECO:0007669"/>
    <property type="project" value="TreeGrafter"/>
</dbReference>
<dbReference type="Gene3D" id="1.10.510.10">
    <property type="entry name" value="Transferase(Phosphotransferase) domain 1"/>
    <property type="match status" value="1"/>
</dbReference>
<dbReference type="GO" id="GO:0046872">
    <property type="term" value="F:metal ion binding"/>
    <property type="evidence" value="ECO:0007669"/>
    <property type="project" value="UniProtKB-KW"/>
</dbReference>
<evidence type="ECO:0000259" key="4">
    <source>
        <dbReference type="PROSITE" id="PS50011"/>
    </source>
</evidence>
<feature type="domain" description="Protein kinase" evidence="4">
    <location>
        <begin position="61"/>
        <end position="412"/>
    </location>
</feature>
<keyword evidence="2" id="KW-0460">Magnesium</keyword>
<dbReference type="GO" id="GO:0005524">
    <property type="term" value="F:ATP binding"/>
    <property type="evidence" value="ECO:0007669"/>
    <property type="project" value="InterPro"/>
</dbReference>
<dbReference type="Gene3D" id="3.30.200.20">
    <property type="entry name" value="Phosphorylase Kinase, domain 1"/>
    <property type="match status" value="1"/>
</dbReference>
<protein>
    <recommendedName>
        <fullName evidence="4">Protein kinase domain-containing protein</fullName>
    </recommendedName>
</protein>
<dbReference type="AlphaFoldDB" id="A0A7S1ZH96"/>
<dbReference type="GO" id="GO:0004672">
    <property type="term" value="F:protein kinase activity"/>
    <property type="evidence" value="ECO:0007669"/>
    <property type="project" value="InterPro"/>
</dbReference>
<feature type="region of interest" description="Disordered" evidence="3">
    <location>
        <begin position="416"/>
        <end position="441"/>
    </location>
</feature>
<proteinExistence type="predicted"/>
<sequence>MVSAIKTNMLNPVANEPVIDKDAALEASRKAILAVEKMSEDSEIVNPRRAKSVPRYAREQLVLGSLLGRGGFSDVYEVKKIDGATDMRRSLAGHRTLSMPMLSNSRHQSDNESVNSSSSDDEKEHVGSRAFLLRRTKTRKIQYAVKFLSLSTMTNPESFATGAADLAIEGHFLSSLDHPNIIKLRGLSNGGIEGFAKGRGGGYFLVLDRLAETLHSRLSRWQQKQGKSSFFSSKNADRDSKKHRYFARCLNIASNIASALDYMHSWNVIYRDLKPENVGFDVNDEVKIFDFGFTKELREADSLDDGLYNLTGNTGSPRYMAPEVGRSMPYNLSADVYSFSTLMWELCTLEQPYSGMTPTTHRELVINGPYRPPIDEDWPINLRRIMERGWSGDINERPSMMDYCTALEREIVESTKENKSPMERRLKRGLSQKKLLVRTPS</sequence>